<evidence type="ECO:0000313" key="1">
    <source>
        <dbReference type="EMBL" id="NLR29184.1"/>
    </source>
</evidence>
<proteinExistence type="predicted"/>
<sequence>MILHQAADDHLAREFFARDYHDRGMLKWGGFYLSDHTSALAKMHAAEQVETRQPQQPLPELSQDLAAAWRAQRVVHLQLNIVDDNQTVATLDGVVAGVDADQIVLRLSSDQYRHLQLTEIRWMTTLTEQ</sequence>
<dbReference type="RefSeq" id="WP_168848913.1">
    <property type="nucleotide sequence ID" value="NZ_JAAVSD010000006.1"/>
</dbReference>
<keyword evidence="2" id="KW-1185">Reference proteome</keyword>
<dbReference type="Proteomes" id="UP000707477">
    <property type="component" value="Unassembled WGS sequence"/>
</dbReference>
<name>A0ABX1L4G3_9LACO</name>
<comment type="caution">
    <text evidence="1">The sequence shown here is derived from an EMBL/GenBank/DDBJ whole genome shotgun (WGS) entry which is preliminary data.</text>
</comment>
<evidence type="ECO:0000313" key="2">
    <source>
        <dbReference type="Proteomes" id="UP000707477"/>
    </source>
</evidence>
<protein>
    <recommendedName>
        <fullName evidence="3">DNA-directed RNA polymerase beta subunit</fullName>
    </recommendedName>
</protein>
<accession>A0ABX1L4G3</accession>
<organism evidence="1 2">
    <name type="scientific">Levilactobacillus tujiorum</name>
    <dbReference type="NCBI Taxonomy" id="2912243"/>
    <lineage>
        <taxon>Bacteria</taxon>
        <taxon>Bacillati</taxon>
        <taxon>Bacillota</taxon>
        <taxon>Bacilli</taxon>
        <taxon>Lactobacillales</taxon>
        <taxon>Lactobacillaceae</taxon>
        <taxon>Levilactobacillus</taxon>
    </lineage>
</organism>
<dbReference type="EMBL" id="JAAVSD010000006">
    <property type="protein sequence ID" value="NLR29184.1"/>
    <property type="molecule type" value="Genomic_DNA"/>
</dbReference>
<reference evidence="1 2" key="1">
    <citation type="submission" date="2020-03" db="EMBL/GenBank/DDBJ databases">
        <authorList>
            <person name="Zhang Z."/>
            <person name="Guo Z."/>
            <person name="Hou Q."/>
            <person name="Shen X."/>
        </authorList>
    </citation>
    <scope>NUCLEOTIDE SEQUENCE [LARGE SCALE GENOMIC DNA]</scope>
    <source>
        <strain evidence="1 2">HBUAS51329</strain>
    </source>
</reference>
<gene>
    <name evidence="1" type="ORF">HEQ44_03190</name>
</gene>
<evidence type="ECO:0008006" key="3">
    <source>
        <dbReference type="Google" id="ProtNLM"/>
    </source>
</evidence>